<dbReference type="Pfam" id="PF12705">
    <property type="entry name" value="PDDEXK_1"/>
    <property type="match status" value="1"/>
</dbReference>
<organism evidence="2 3">
    <name type="scientific">Candidatus Woesebacteria bacterium RIFOXYB1_FULL_41_13</name>
    <dbReference type="NCBI Taxonomy" id="1802540"/>
    <lineage>
        <taxon>Bacteria</taxon>
        <taxon>Candidatus Woeseibacteriota</taxon>
    </lineage>
</organism>
<dbReference type="InterPro" id="IPR011604">
    <property type="entry name" value="PDDEXK-like_dom_sf"/>
</dbReference>
<dbReference type="Proteomes" id="UP000178937">
    <property type="component" value="Unassembled WGS sequence"/>
</dbReference>
<feature type="domain" description="PD-(D/E)XK endonuclease-like" evidence="1">
    <location>
        <begin position="28"/>
        <end position="267"/>
    </location>
</feature>
<dbReference type="EMBL" id="MGIA01000006">
    <property type="protein sequence ID" value="OGM81740.1"/>
    <property type="molecule type" value="Genomic_DNA"/>
</dbReference>
<reference evidence="2 3" key="1">
    <citation type="journal article" date="2016" name="Nat. Commun.">
        <title>Thousands of microbial genomes shed light on interconnected biogeochemical processes in an aquifer system.</title>
        <authorList>
            <person name="Anantharaman K."/>
            <person name="Brown C.T."/>
            <person name="Hug L.A."/>
            <person name="Sharon I."/>
            <person name="Castelle C.J."/>
            <person name="Probst A.J."/>
            <person name="Thomas B.C."/>
            <person name="Singh A."/>
            <person name="Wilkins M.J."/>
            <person name="Karaoz U."/>
            <person name="Brodie E.L."/>
            <person name="Williams K.H."/>
            <person name="Hubbard S.S."/>
            <person name="Banfield J.F."/>
        </authorList>
    </citation>
    <scope>NUCLEOTIDE SEQUENCE [LARGE SCALE GENOMIC DNA]</scope>
</reference>
<evidence type="ECO:0000313" key="3">
    <source>
        <dbReference type="Proteomes" id="UP000178937"/>
    </source>
</evidence>
<gene>
    <name evidence="2" type="ORF">A2393_02955</name>
</gene>
<sequence length="271" mass="30929">MSFLDYGIKAKSGKDTPNQDSPLHIDYLSYSQIETFKTCPLHYKLKYILKVPTPSSASASFGTAMHATLKNFFEEVSGGVKPSDKLLYDLLEKNWIKEGYKSRSHERDFFEKGKIYLSGFLKQEFNAKTKVVLLEQQFTIPLGNNLRIGGRFDRVDDLGGGEIEIIDYKTGATIPTQKDVDKNLQLSFYALAANKIPTEPFFKIPEKIRLSLYYLDQQQKLSTVRSMKQLESAVAEISKVREEIEKSDFKCSNHMFCQTGCEFSLFCKSDK</sequence>
<dbReference type="AlphaFoldDB" id="A0A1F8CZJ4"/>
<comment type="caution">
    <text evidence="2">The sequence shown here is derived from an EMBL/GenBank/DDBJ whole genome shotgun (WGS) entry which is preliminary data.</text>
</comment>
<protein>
    <recommendedName>
        <fullName evidence="1">PD-(D/E)XK endonuclease-like domain-containing protein</fullName>
    </recommendedName>
</protein>
<accession>A0A1F8CZJ4</accession>
<dbReference type="InterPro" id="IPR038726">
    <property type="entry name" value="PDDEXK_AddAB-type"/>
</dbReference>
<evidence type="ECO:0000259" key="1">
    <source>
        <dbReference type="Pfam" id="PF12705"/>
    </source>
</evidence>
<dbReference type="Gene3D" id="3.90.320.10">
    <property type="match status" value="1"/>
</dbReference>
<proteinExistence type="predicted"/>
<dbReference type="STRING" id="1802540.A2393_02955"/>
<name>A0A1F8CZJ4_9BACT</name>
<dbReference type="SUPFAM" id="SSF52980">
    <property type="entry name" value="Restriction endonuclease-like"/>
    <property type="match status" value="1"/>
</dbReference>
<dbReference type="InterPro" id="IPR011335">
    <property type="entry name" value="Restrct_endonuc-II-like"/>
</dbReference>
<evidence type="ECO:0000313" key="2">
    <source>
        <dbReference type="EMBL" id="OGM81740.1"/>
    </source>
</evidence>